<dbReference type="Pfam" id="PF13419">
    <property type="entry name" value="HAD_2"/>
    <property type="match status" value="1"/>
</dbReference>
<dbReference type="PANTHER" id="PTHR43434">
    <property type="entry name" value="PHOSPHOGLYCOLATE PHOSPHATASE"/>
    <property type="match status" value="1"/>
</dbReference>
<organism evidence="1 2">
    <name type="scientific">Limnobacter humi</name>
    <dbReference type="NCBI Taxonomy" id="1778671"/>
    <lineage>
        <taxon>Bacteria</taxon>
        <taxon>Pseudomonadati</taxon>
        <taxon>Pseudomonadota</taxon>
        <taxon>Betaproteobacteria</taxon>
        <taxon>Burkholderiales</taxon>
        <taxon>Burkholderiaceae</taxon>
        <taxon>Limnobacter</taxon>
    </lineage>
</organism>
<dbReference type="InterPro" id="IPR041492">
    <property type="entry name" value="HAD_2"/>
</dbReference>
<gene>
    <name evidence="1" type="ORF">NQT62_05610</name>
</gene>
<dbReference type="NCBIfam" id="TIGR01549">
    <property type="entry name" value="HAD-SF-IA-v1"/>
    <property type="match status" value="1"/>
</dbReference>
<dbReference type="SFLD" id="SFLDG01129">
    <property type="entry name" value="C1.5:_HAD__Beta-PGM__Phosphata"/>
    <property type="match status" value="1"/>
</dbReference>
<dbReference type="Proteomes" id="UP001204142">
    <property type="component" value="Unassembled WGS sequence"/>
</dbReference>
<accession>A0ABT1WHJ7</accession>
<name>A0ABT1WHJ7_9BURK</name>
<dbReference type="SUPFAM" id="SSF56784">
    <property type="entry name" value="HAD-like"/>
    <property type="match status" value="1"/>
</dbReference>
<dbReference type="Gene3D" id="1.10.150.240">
    <property type="entry name" value="Putative phosphatase, domain 2"/>
    <property type="match status" value="1"/>
</dbReference>
<proteinExistence type="predicted"/>
<dbReference type="SFLD" id="SFLDG01135">
    <property type="entry name" value="C1.5.6:_HAD__Beta-PGM__Phospha"/>
    <property type="match status" value="1"/>
</dbReference>
<reference evidence="1 2" key="1">
    <citation type="submission" date="2022-07" db="EMBL/GenBank/DDBJ databases">
        <authorList>
            <person name="Xamxidin M."/>
            <person name="Wu M."/>
        </authorList>
    </citation>
    <scope>NUCLEOTIDE SEQUENCE [LARGE SCALE GENOMIC DNA]</scope>
    <source>
        <strain evidence="1 2">NBRC 111650</strain>
    </source>
</reference>
<evidence type="ECO:0000313" key="2">
    <source>
        <dbReference type="Proteomes" id="UP001204142"/>
    </source>
</evidence>
<dbReference type="PANTHER" id="PTHR43434:SF24">
    <property type="entry name" value="HYDROLASE-RELATED"/>
    <property type="match status" value="1"/>
</dbReference>
<keyword evidence="1" id="KW-0378">Hydrolase</keyword>
<dbReference type="InterPro" id="IPR036412">
    <property type="entry name" value="HAD-like_sf"/>
</dbReference>
<dbReference type="SFLD" id="SFLDS00003">
    <property type="entry name" value="Haloacid_Dehalogenase"/>
    <property type="match status" value="1"/>
</dbReference>
<evidence type="ECO:0000313" key="1">
    <source>
        <dbReference type="EMBL" id="MCQ8895914.1"/>
    </source>
</evidence>
<dbReference type="EMBL" id="JANIGO010000002">
    <property type="protein sequence ID" value="MCQ8895914.1"/>
    <property type="molecule type" value="Genomic_DNA"/>
</dbReference>
<dbReference type="InterPro" id="IPR006439">
    <property type="entry name" value="HAD-SF_hydro_IA"/>
</dbReference>
<protein>
    <submittedName>
        <fullName evidence="1">HAD-IA family hydrolase</fullName>
    </submittedName>
</protein>
<dbReference type="InterPro" id="IPR050155">
    <property type="entry name" value="HAD-like_hydrolase_sf"/>
</dbReference>
<keyword evidence="2" id="KW-1185">Reference proteome</keyword>
<dbReference type="InterPro" id="IPR023214">
    <property type="entry name" value="HAD_sf"/>
</dbReference>
<dbReference type="GO" id="GO:0016787">
    <property type="term" value="F:hydrolase activity"/>
    <property type="evidence" value="ECO:0007669"/>
    <property type="project" value="UniProtKB-KW"/>
</dbReference>
<dbReference type="RefSeq" id="WP_256763682.1">
    <property type="nucleotide sequence ID" value="NZ_JANIGO010000002.1"/>
</dbReference>
<dbReference type="Gene3D" id="3.40.50.1000">
    <property type="entry name" value="HAD superfamily/HAD-like"/>
    <property type="match status" value="1"/>
</dbReference>
<comment type="caution">
    <text evidence="1">The sequence shown here is derived from an EMBL/GenBank/DDBJ whole genome shotgun (WGS) entry which is preliminary data.</text>
</comment>
<sequence>MTFKMVVFDWDGTILDSTGAITRAIRHACTEAGLPDPGAEIASYVIGLGLTDALRHAAPGASEQQVAKLVDSYRQHYLSNDHELELFSGVVPLLKALNDLGVICTVATGKSRQGLNRAMAHSNTAPYFMSSRCADECHSKPHPQMLFELLAEFDLEPEHALMVGDTTHDLNMAQAAGVKAVSVQTGAHPPHLLNQVPHYKSFLSINEMSPWLIDHIQQARSV</sequence>
<dbReference type="InterPro" id="IPR023198">
    <property type="entry name" value="PGP-like_dom2"/>
</dbReference>